<comment type="subcellular location">
    <subcellularLocation>
        <location evidence="1">Secreted</location>
    </subcellularLocation>
</comment>
<evidence type="ECO:0000256" key="6">
    <source>
        <dbReference type="SAM" id="SignalP"/>
    </source>
</evidence>
<dbReference type="GeneID" id="106467782"/>
<gene>
    <name evidence="8" type="primary">LOC106467782</name>
</gene>
<feature type="chain" id="PRO_5045077882" evidence="6">
    <location>
        <begin position="22"/>
        <end position="172"/>
    </location>
</feature>
<feature type="signal peptide" evidence="6">
    <location>
        <begin position="1"/>
        <end position="21"/>
    </location>
</feature>
<dbReference type="Proteomes" id="UP000694941">
    <property type="component" value="Unplaced"/>
</dbReference>
<dbReference type="Pfam" id="PF03227">
    <property type="entry name" value="GILT"/>
    <property type="match status" value="1"/>
</dbReference>
<protein>
    <submittedName>
        <fullName evidence="8">Gamma-interferon-inducible lysosomal thiol reductase-like isoform X2</fullName>
    </submittedName>
</protein>
<organism evidence="7 8">
    <name type="scientific">Limulus polyphemus</name>
    <name type="common">Atlantic horseshoe crab</name>
    <dbReference type="NCBI Taxonomy" id="6850"/>
    <lineage>
        <taxon>Eukaryota</taxon>
        <taxon>Metazoa</taxon>
        <taxon>Ecdysozoa</taxon>
        <taxon>Arthropoda</taxon>
        <taxon>Chelicerata</taxon>
        <taxon>Merostomata</taxon>
        <taxon>Xiphosura</taxon>
        <taxon>Limulidae</taxon>
        <taxon>Limulus</taxon>
    </lineage>
</organism>
<evidence type="ECO:0000313" key="8">
    <source>
        <dbReference type="RefSeq" id="XP_022251678.1"/>
    </source>
</evidence>
<evidence type="ECO:0000256" key="2">
    <source>
        <dbReference type="ARBA" id="ARBA00005679"/>
    </source>
</evidence>
<keyword evidence="5" id="KW-0325">Glycoprotein</keyword>
<evidence type="ECO:0000256" key="4">
    <source>
        <dbReference type="ARBA" id="ARBA00022729"/>
    </source>
</evidence>
<dbReference type="InterPro" id="IPR004911">
    <property type="entry name" value="Interferon-induced_GILT"/>
</dbReference>
<evidence type="ECO:0000256" key="3">
    <source>
        <dbReference type="ARBA" id="ARBA00022525"/>
    </source>
</evidence>
<reference evidence="8" key="1">
    <citation type="submission" date="2025-08" db="UniProtKB">
        <authorList>
            <consortium name="RefSeq"/>
        </authorList>
    </citation>
    <scope>IDENTIFICATION</scope>
    <source>
        <tissue evidence="8">Muscle</tissue>
    </source>
</reference>
<name>A0ABM1T722_LIMPO</name>
<accession>A0ABM1T722</accession>
<keyword evidence="3" id="KW-0964">Secreted</keyword>
<dbReference type="PANTHER" id="PTHR13234">
    <property type="entry name" value="GAMMA-INTERFERON INDUCIBLE LYSOSOMAL THIOL REDUCTASE GILT"/>
    <property type="match status" value="1"/>
</dbReference>
<keyword evidence="7" id="KW-1185">Reference proteome</keyword>
<keyword evidence="4 6" id="KW-0732">Signal</keyword>
<sequence length="172" mass="19578">MLNRFDSIFVVLLLWTVYAETEKVDAPPVSLGLYYESLCPYCRQFIVGQLWPTYSHLSVVMNLTLVPFGNAQVTKDGDKWKFTCQHGPNECYSNIVQTCGLFYITSTKTSLNFIQCISAADEPWQAGEKVHTEEIQDQAQNDLFDLICETYKGEKPSACNVTKRKPYTSNHV</sequence>
<evidence type="ECO:0000313" key="7">
    <source>
        <dbReference type="Proteomes" id="UP000694941"/>
    </source>
</evidence>
<evidence type="ECO:0000256" key="1">
    <source>
        <dbReference type="ARBA" id="ARBA00004613"/>
    </source>
</evidence>
<proteinExistence type="inferred from homology"/>
<comment type="similarity">
    <text evidence="2">Belongs to the GILT family.</text>
</comment>
<dbReference type="PANTHER" id="PTHR13234:SF8">
    <property type="entry name" value="GAMMA-INTERFERON-INDUCIBLE LYSOSOMAL THIOL REDUCTASE"/>
    <property type="match status" value="1"/>
</dbReference>
<dbReference type="RefSeq" id="XP_022251678.1">
    <property type="nucleotide sequence ID" value="XM_022395970.1"/>
</dbReference>
<evidence type="ECO:0000256" key="5">
    <source>
        <dbReference type="ARBA" id="ARBA00023180"/>
    </source>
</evidence>